<dbReference type="NCBIfam" id="TIGR04267">
    <property type="entry name" value="mod_HExxH"/>
    <property type="match status" value="1"/>
</dbReference>
<accession>A0A1M4ECC4</accession>
<sequence>MTGFTLADLEALSDPGHETTLLDTLVTVEVGKHRLLLELARRKTGQLRPGRTATSADMVLARLAHLEHTAPDAARRLLSSPRTGAWAYHTVQALNRGAEPEWSYLAELVAGPSRPSPRLCCRADDLVLDVPLRHDDPYLARCGLRGAEPAAADVLAWSRIGGAAWHLLVRHHWPTALGIARMIRTIVPLPAAPEGRPAGATSGRAFGAIALAPAERPALFAEALVHEYQHVVLGAVMDAVPLTRPSEGRRFYVPWREDARPVDALIQGAFAFHGVTAYWRTQRHHAEGGERWQGDLLFARWRRSTLGVLDTALRSGLLTSAGTALAEGMRGRLALWCKEPVGPDAEAEAARLAEEHRRGWQERNA</sequence>
<organism evidence="1">
    <name type="scientific">Nonomuraea gerenzanensis</name>
    <dbReference type="NCBI Taxonomy" id="93944"/>
    <lineage>
        <taxon>Bacteria</taxon>
        <taxon>Bacillati</taxon>
        <taxon>Actinomycetota</taxon>
        <taxon>Actinomycetes</taxon>
        <taxon>Streptosporangiales</taxon>
        <taxon>Streptosporangiaceae</taxon>
        <taxon>Nonomuraea</taxon>
    </lineage>
</organism>
<evidence type="ECO:0000313" key="1">
    <source>
        <dbReference type="EMBL" id="SBO96414.1"/>
    </source>
</evidence>
<gene>
    <name evidence="1" type="ORF">BN4615_P5930</name>
</gene>
<dbReference type="AlphaFoldDB" id="A0A1M4ECC4"/>
<dbReference type="InterPro" id="IPR026337">
    <property type="entry name" value="AKG_HExxH"/>
</dbReference>
<dbReference type="RefSeq" id="WP_225275721.1">
    <property type="nucleotide sequence ID" value="NZ_CP084058.1"/>
</dbReference>
<proteinExistence type="predicted"/>
<name>A0A1M4ECC4_9ACTN</name>
<reference evidence="1" key="1">
    <citation type="submission" date="2016-04" db="EMBL/GenBank/DDBJ databases">
        <authorList>
            <person name="Evans L.H."/>
            <person name="Alamgir A."/>
            <person name="Owens N."/>
            <person name="Weber N.D."/>
            <person name="Virtaneva K."/>
            <person name="Barbian K."/>
            <person name="Babar A."/>
            <person name="Rosenke K."/>
        </authorList>
    </citation>
    <scope>NUCLEOTIDE SEQUENCE</scope>
    <source>
        <strain evidence="1">Nono1</strain>
    </source>
</reference>
<dbReference type="EMBL" id="LT559118">
    <property type="protein sequence ID" value="SBO96414.1"/>
    <property type="molecule type" value="Genomic_DNA"/>
</dbReference>
<protein>
    <submittedName>
        <fullName evidence="1">Transcriptional regulator</fullName>
    </submittedName>
</protein>